<evidence type="ECO:0000313" key="1">
    <source>
        <dbReference type="EMBL" id="SDS98718.1"/>
    </source>
</evidence>
<dbReference type="GO" id="GO:0004806">
    <property type="term" value="F:triacylglycerol lipase activity"/>
    <property type="evidence" value="ECO:0007669"/>
    <property type="project" value="InterPro"/>
</dbReference>
<dbReference type="SUPFAM" id="SSF53474">
    <property type="entry name" value="alpha/beta-Hydrolases"/>
    <property type="match status" value="1"/>
</dbReference>
<dbReference type="Pfam" id="PF03583">
    <property type="entry name" value="LIP"/>
    <property type="match status" value="1"/>
</dbReference>
<dbReference type="PANTHER" id="PTHR34853:SF1">
    <property type="entry name" value="LIPASE 5"/>
    <property type="match status" value="1"/>
</dbReference>
<evidence type="ECO:0000313" key="2">
    <source>
        <dbReference type="Proteomes" id="UP000243904"/>
    </source>
</evidence>
<dbReference type="PIRSF" id="PIRSF029171">
    <property type="entry name" value="Esterase_LipA"/>
    <property type="match status" value="1"/>
</dbReference>
<protein>
    <submittedName>
        <fullName evidence="1">Secretory lipase</fullName>
    </submittedName>
</protein>
<dbReference type="AlphaFoldDB" id="A0A1H1WN16"/>
<dbReference type="GO" id="GO:0016042">
    <property type="term" value="P:lipid catabolic process"/>
    <property type="evidence" value="ECO:0007669"/>
    <property type="project" value="InterPro"/>
</dbReference>
<gene>
    <name evidence="1" type="ORF">SAMN05444158_3938</name>
</gene>
<dbReference type="RefSeq" id="WP_146688455.1">
    <property type="nucleotide sequence ID" value="NZ_LT629750.1"/>
</dbReference>
<dbReference type="Gene3D" id="3.40.50.1820">
    <property type="entry name" value="alpha/beta hydrolase"/>
    <property type="match status" value="2"/>
</dbReference>
<sequence>MSRIISRRLAEPLRANRKLLLAAAFLILANYAGTASAQTSFYEPPRSLLAGEPGTLIRQEPIDGAPLGAAAYRVLYRSTGLEDEPIFVSGVVVVPQGEPPASGRPIVAWAHPTSGITPRCAPSLAIFLFQQIQGLRSFVERGYVVAATDYPGLGTPETHPYLVGDSEARAVIDAVRVASTMPGAGGGKRFAVWGHSQGGQAALFTGMIAKTYAPELALVGVAAAAPATDLVTLMNDDLNSVGGKNITAMTLWSWHRVYGAAIDKVVDPRAMPAIDSLAHECIEGPFDLIARQRTEKPLEQHFLVVEGPANIEPWRSLLEKNTPGALPPDVPVFLAQGTTDQIIRPDVTRDYMGRLCKVGSKVKLMMLPNIGHGRAAQASTIAAVNWMTDRFAGEAPPNDCAN</sequence>
<dbReference type="InterPro" id="IPR005152">
    <property type="entry name" value="Lipase_secreted"/>
</dbReference>
<dbReference type="Proteomes" id="UP000243904">
    <property type="component" value="Chromosome I"/>
</dbReference>
<reference evidence="2" key="1">
    <citation type="submission" date="2016-10" db="EMBL/GenBank/DDBJ databases">
        <authorList>
            <person name="Varghese N."/>
            <person name="Submissions S."/>
        </authorList>
    </citation>
    <scope>NUCLEOTIDE SEQUENCE [LARGE SCALE GENOMIC DNA]</scope>
    <source>
        <strain evidence="2">GAS369</strain>
    </source>
</reference>
<name>A0A1H1WN16_9BRAD</name>
<dbReference type="EMBL" id="LT629750">
    <property type="protein sequence ID" value="SDS98718.1"/>
    <property type="molecule type" value="Genomic_DNA"/>
</dbReference>
<keyword evidence="2" id="KW-1185">Reference proteome</keyword>
<dbReference type="PANTHER" id="PTHR34853">
    <property type="match status" value="1"/>
</dbReference>
<proteinExistence type="predicted"/>
<organism evidence="1 2">
    <name type="scientific">Bradyrhizobium canariense</name>
    <dbReference type="NCBI Taxonomy" id="255045"/>
    <lineage>
        <taxon>Bacteria</taxon>
        <taxon>Pseudomonadati</taxon>
        <taxon>Pseudomonadota</taxon>
        <taxon>Alphaproteobacteria</taxon>
        <taxon>Hyphomicrobiales</taxon>
        <taxon>Nitrobacteraceae</taxon>
        <taxon>Bradyrhizobium</taxon>
    </lineage>
</organism>
<dbReference type="InterPro" id="IPR029058">
    <property type="entry name" value="AB_hydrolase_fold"/>
</dbReference>
<accession>A0A1H1WN16</accession>